<dbReference type="InterPro" id="IPR013154">
    <property type="entry name" value="ADH-like_N"/>
</dbReference>
<comment type="caution">
    <text evidence="12">The sequence shown here is derived from an EMBL/GenBank/DDBJ whole genome shotgun (WGS) entry which is preliminary data.</text>
</comment>
<dbReference type="GO" id="GO:0006633">
    <property type="term" value="P:fatty acid biosynthetic process"/>
    <property type="evidence" value="ECO:0007669"/>
    <property type="project" value="TreeGrafter"/>
</dbReference>
<dbReference type="SMART" id="SM00825">
    <property type="entry name" value="PKS_KS"/>
    <property type="match status" value="1"/>
</dbReference>
<dbReference type="Pfam" id="PF16197">
    <property type="entry name" value="KAsynt_C_assoc"/>
    <property type="match status" value="1"/>
</dbReference>
<dbReference type="SUPFAM" id="SSF55048">
    <property type="entry name" value="Probable ACP-binding domain of malonyl-CoA ACP transacylase"/>
    <property type="match status" value="1"/>
</dbReference>
<feature type="domain" description="Ketosynthase family 3 (KS3)" evidence="10">
    <location>
        <begin position="327"/>
        <end position="685"/>
    </location>
</feature>
<dbReference type="SUPFAM" id="SSF47336">
    <property type="entry name" value="ACP-like"/>
    <property type="match status" value="1"/>
</dbReference>
<dbReference type="Pfam" id="PF00698">
    <property type="entry name" value="Acyl_transf_1"/>
    <property type="match status" value="1"/>
</dbReference>
<dbReference type="PANTHER" id="PTHR43775">
    <property type="entry name" value="FATTY ACID SYNTHASE"/>
    <property type="match status" value="1"/>
</dbReference>
<dbReference type="CDD" id="cd00833">
    <property type="entry name" value="PKS"/>
    <property type="match status" value="1"/>
</dbReference>
<dbReference type="InterPro" id="IPR016035">
    <property type="entry name" value="Acyl_Trfase/lysoPLipase"/>
</dbReference>
<feature type="region of interest" description="C-terminal hotdog fold" evidence="8">
    <location>
        <begin position="1347"/>
        <end position="1503"/>
    </location>
</feature>
<dbReference type="PROSITE" id="PS52004">
    <property type="entry name" value="KS3_2"/>
    <property type="match status" value="1"/>
</dbReference>
<dbReference type="InterPro" id="IPR049900">
    <property type="entry name" value="PKS_mFAS_DH"/>
</dbReference>
<dbReference type="Pfam" id="PF08659">
    <property type="entry name" value="KR"/>
    <property type="match status" value="1"/>
</dbReference>
<dbReference type="InterPro" id="IPR036291">
    <property type="entry name" value="NAD(P)-bd_dom_sf"/>
</dbReference>
<feature type="domain" description="PKS/mFAS DH" evidence="11">
    <location>
        <begin position="1186"/>
        <end position="1503"/>
    </location>
</feature>
<reference evidence="12" key="1">
    <citation type="submission" date="2022-11" db="EMBL/GenBank/DDBJ databases">
        <title>Chromosomal genome sequence assembly and mating type (MAT) locus characterization of the leprose asexual lichenized fungus Lepraria neglecta (Nyl.) Erichsen.</title>
        <authorList>
            <person name="Allen J.L."/>
            <person name="Pfeffer B."/>
        </authorList>
    </citation>
    <scope>NUCLEOTIDE SEQUENCE</scope>
    <source>
        <strain evidence="12">Allen 5258</strain>
    </source>
</reference>
<dbReference type="InterPro" id="IPR049552">
    <property type="entry name" value="PKS_DH_N"/>
</dbReference>
<dbReference type="Pfam" id="PF02801">
    <property type="entry name" value="Ketoacyl-synt_C"/>
    <property type="match status" value="1"/>
</dbReference>
<dbReference type="EMBL" id="JASNWA010000003">
    <property type="protein sequence ID" value="KAK3177972.1"/>
    <property type="molecule type" value="Genomic_DNA"/>
</dbReference>
<dbReference type="GO" id="GO:0004312">
    <property type="term" value="F:fatty acid synthase activity"/>
    <property type="evidence" value="ECO:0007669"/>
    <property type="project" value="TreeGrafter"/>
</dbReference>
<gene>
    <name evidence="12" type="ORF">OEA41_000104</name>
</gene>
<dbReference type="Gene3D" id="3.30.70.3290">
    <property type="match status" value="1"/>
</dbReference>
<keyword evidence="3" id="KW-0808">Transferase</keyword>
<dbReference type="InterPro" id="IPR020807">
    <property type="entry name" value="PKS_DH"/>
</dbReference>
<dbReference type="InterPro" id="IPR014043">
    <property type="entry name" value="Acyl_transferase_dom"/>
</dbReference>
<evidence type="ECO:0000256" key="5">
    <source>
        <dbReference type="ARBA" id="ARBA00023002"/>
    </source>
</evidence>
<evidence type="ECO:0000259" key="11">
    <source>
        <dbReference type="PROSITE" id="PS52019"/>
    </source>
</evidence>
<evidence type="ECO:0000313" key="13">
    <source>
        <dbReference type="Proteomes" id="UP001276659"/>
    </source>
</evidence>
<dbReference type="InterPro" id="IPR013217">
    <property type="entry name" value="Methyltransf_12"/>
</dbReference>
<dbReference type="PANTHER" id="PTHR43775:SF29">
    <property type="entry name" value="ASPERFURANONE POLYKETIDE SYNTHASE AFOG-RELATED"/>
    <property type="match status" value="1"/>
</dbReference>
<dbReference type="Pfam" id="PF08242">
    <property type="entry name" value="Methyltransf_12"/>
    <property type="match status" value="1"/>
</dbReference>
<dbReference type="InterPro" id="IPR016036">
    <property type="entry name" value="Malonyl_transacylase_ACP-bd"/>
</dbReference>
<protein>
    <submittedName>
        <fullName evidence="12">PKS/NRPS-like protein biosynthetic cluster</fullName>
    </submittedName>
</protein>
<dbReference type="Proteomes" id="UP001276659">
    <property type="component" value="Unassembled WGS sequence"/>
</dbReference>
<feature type="active site" description="Proton acceptor; for dehydratase activity" evidence="8">
    <location>
        <position position="1218"/>
    </location>
</feature>
<dbReference type="FunFam" id="3.40.50.720:FF:000209">
    <property type="entry name" value="Polyketide synthase Pks12"/>
    <property type="match status" value="1"/>
</dbReference>
<dbReference type="InterPro" id="IPR036736">
    <property type="entry name" value="ACP-like_sf"/>
</dbReference>
<dbReference type="SUPFAM" id="SSF50129">
    <property type="entry name" value="GroES-like"/>
    <property type="match status" value="1"/>
</dbReference>
<feature type="active site" description="Proton donor; for dehydratase activity" evidence="8">
    <location>
        <position position="1412"/>
    </location>
</feature>
<dbReference type="SUPFAM" id="SSF52151">
    <property type="entry name" value="FabD/lysophospholipase-like"/>
    <property type="match status" value="1"/>
</dbReference>
<dbReference type="Gene3D" id="1.10.1200.10">
    <property type="entry name" value="ACP-like"/>
    <property type="match status" value="1"/>
</dbReference>
<name>A0AAE0DPH3_9LECA</name>
<evidence type="ECO:0000259" key="10">
    <source>
        <dbReference type="PROSITE" id="PS52004"/>
    </source>
</evidence>
<dbReference type="Gene3D" id="3.40.50.150">
    <property type="entry name" value="Vaccinia Virus protein VP39"/>
    <property type="match status" value="1"/>
</dbReference>
<dbReference type="PROSITE" id="PS50075">
    <property type="entry name" value="CARRIER"/>
    <property type="match status" value="1"/>
</dbReference>
<dbReference type="Gene3D" id="3.10.129.110">
    <property type="entry name" value="Polyketide synthase dehydratase"/>
    <property type="match status" value="1"/>
</dbReference>
<dbReference type="InterPro" id="IPR056501">
    <property type="entry name" value="NAD-bd_HRPKS_sdrA"/>
</dbReference>
<dbReference type="InterPro" id="IPR042104">
    <property type="entry name" value="PKS_dehydratase_sf"/>
</dbReference>
<evidence type="ECO:0000313" key="12">
    <source>
        <dbReference type="EMBL" id="KAK3177972.1"/>
    </source>
</evidence>
<dbReference type="InterPro" id="IPR014031">
    <property type="entry name" value="Ketoacyl_synth_C"/>
</dbReference>
<dbReference type="Pfam" id="PF08240">
    <property type="entry name" value="ADH_N"/>
    <property type="match status" value="1"/>
</dbReference>
<dbReference type="SMART" id="SM00826">
    <property type="entry name" value="PKS_DH"/>
    <property type="match status" value="1"/>
</dbReference>
<evidence type="ECO:0000256" key="3">
    <source>
        <dbReference type="ARBA" id="ARBA00022679"/>
    </source>
</evidence>
<keyword evidence="6" id="KW-0511">Multifunctional enzyme</keyword>
<dbReference type="SMART" id="SM00822">
    <property type="entry name" value="PKS_KR"/>
    <property type="match status" value="1"/>
</dbReference>
<dbReference type="InterPro" id="IPR050091">
    <property type="entry name" value="PKS_NRPS_Biosynth_Enz"/>
</dbReference>
<evidence type="ECO:0000259" key="9">
    <source>
        <dbReference type="PROSITE" id="PS50075"/>
    </source>
</evidence>
<keyword evidence="7" id="KW-0012">Acyltransferase</keyword>
<evidence type="ECO:0000256" key="1">
    <source>
        <dbReference type="ARBA" id="ARBA00022450"/>
    </source>
</evidence>
<evidence type="ECO:0000256" key="8">
    <source>
        <dbReference type="PROSITE-ProRule" id="PRU01363"/>
    </source>
</evidence>
<accession>A0AAE0DPH3</accession>
<evidence type="ECO:0000256" key="2">
    <source>
        <dbReference type="ARBA" id="ARBA00022553"/>
    </source>
</evidence>
<dbReference type="Gene3D" id="3.40.50.720">
    <property type="entry name" value="NAD(P)-binding Rossmann-like Domain"/>
    <property type="match status" value="2"/>
</dbReference>
<dbReference type="Pfam" id="PF23114">
    <property type="entry name" value="NAD-bd_HRPKS_sdrA"/>
    <property type="match status" value="1"/>
</dbReference>
<keyword evidence="4" id="KW-0521">NADP</keyword>
<dbReference type="Pfam" id="PF23297">
    <property type="entry name" value="ACP_SdgA_C"/>
    <property type="match status" value="1"/>
</dbReference>
<feature type="region of interest" description="N-terminal hotdog fold" evidence="8">
    <location>
        <begin position="1186"/>
        <end position="1320"/>
    </location>
</feature>
<dbReference type="InterPro" id="IPR011032">
    <property type="entry name" value="GroES-like_sf"/>
</dbReference>
<dbReference type="Gene3D" id="3.40.366.10">
    <property type="entry name" value="Malonyl-Coenzyme A Acyl Carrier Protein, domain 2"/>
    <property type="match status" value="1"/>
</dbReference>
<dbReference type="InterPro" id="IPR006162">
    <property type="entry name" value="Ppantetheine_attach_site"/>
</dbReference>
<dbReference type="InterPro" id="IPR057326">
    <property type="entry name" value="KR_dom"/>
</dbReference>
<dbReference type="SMART" id="SM00823">
    <property type="entry name" value="PKS_PP"/>
    <property type="match status" value="1"/>
</dbReference>
<dbReference type="InterPro" id="IPR032821">
    <property type="entry name" value="PKS_assoc"/>
</dbReference>
<dbReference type="InterPro" id="IPR023213">
    <property type="entry name" value="CAT-like_dom_sf"/>
</dbReference>
<keyword evidence="2" id="KW-0597">Phosphoprotein</keyword>
<dbReference type="InterPro" id="IPR013968">
    <property type="entry name" value="PKS_KR"/>
</dbReference>
<dbReference type="SUPFAM" id="SSF51735">
    <property type="entry name" value="NAD(P)-binding Rossmann-fold domains"/>
    <property type="match status" value="2"/>
</dbReference>
<organism evidence="12 13">
    <name type="scientific">Lepraria neglecta</name>
    <dbReference type="NCBI Taxonomy" id="209136"/>
    <lineage>
        <taxon>Eukaryota</taxon>
        <taxon>Fungi</taxon>
        <taxon>Dikarya</taxon>
        <taxon>Ascomycota</taxon>
        <taxon>Pezizomycotina</taxon>
        <taxon>Lecanoromycetes</taxon>
        <taxon>OSLEUM clade</taxon>
        <taxon>Lecanoromycetidae</taxon>
        <taxon>Lecanorales</taxon>
        <taxon>Lecanorineae</taxon>
        <taxon>Stereocaulaceae</taxon>
        <taxon>Lepraria</taxon>
    </lineage>
</organism>
<dbReference type="GO" id="GO:0030639">
    <property type="term" value="P:polyketide biosynthetic process"/>
    <property type="evidence" value="ECO:0007669"/>
    <property type="project" value="UniProtKB-ARBA"/>
</dbReference>
<dbReference type="GO" id="GO:0016491">
    <property type="term" value="F:oxidoreductase activity"/>
    <property type="evidence" value="ECO:0007669"/>
    <property type="project" value="UniProtKB-KW"/>
</dbReference>
<keyword evidence="13" id="KW-1185">Reference proteome</keyword>
<dbReference type="InterPro" id="IPR049551">
    <property type="entry name" value="PKS_DH_C"/>
</dbReference>
<dbReference type="Pfam" id="PF14765">
    <property type="entry name" value="PS-DH"/>
    <property type="match status" value="1"/>
</dbReference>
<feature type="domain" description="Carrier" evidence="9">
    <location>
        <begin position="2731"/>
        <end position="2808"/>
    </location>
</feature>
<evidence type="ECO:0000256" key="4">
    <source>
        <dbReference type="ARBA" id="ARBA00022857"/>
    </source>
</evidence>
<dbReference type="SMART" id="SM00827">
    <property type="entry name" value="PKS_AT"/>
    <property type="match status" value="1"/>
</dbReference>
<dbReference type="Pfam" id="PF13602">
    <property type="entry name" value="ADH_zinc_N_2"/>
    <property type="match status" value="1"/>
</dbReference>
<dbReference type="Gene3D" id="3.90.180.10">
    <property type="entry name" value="Medium-chain alcohol dehydrogenases, catalytic domain"/>
    <property type="match status" value="1"/>
</dbReference>
<dbReference type="PROSITE" id="PS52019">
    <property type="entry name" value="PKS_MFAS_DH"/>
    <property type="match status" value="1"/>
</dbReference>
<evidence type="ECO:0000256" key="6">
    <source>
        <dbReference type="ARBA" id="ARBA00023268"/>
    </source>
</evidence>
<evidence type="ECO:0000256" key="7">
    <source>
        <dbReference type="ARBA" id="ARBA00023315"/>
    </source>
</evidence>
<dbReference type="InterPro" id="IPR020843">
    <property type="entry name" value="ER"/>
</dbReference>
<dbReference type="GO" id="GO:1901336">
    <property type="term" value="P:lactone biosynthetic process"/>
    <property type="evidence" value="ECO:0007669"/>
    <property type="project" value="UniProtKB-ARBA"/>
</dbReference>
<dbReference type="CDD" id="cd02440">
    <property type="entry name" value="AdoMet_MTases"/>
    <property type="match status" value="1"/>
</dbReference>
<dbReference type="Gene3D" id="3.30.559.10">
    <property type="entry name" value="Chloramphenicol acetyltransferase-like domain"/>
    <property type="match status" value="2"/>
</dbReference>
<sequence>MSATRIPLSPYDNIMPRIYAYTIFCLPVKPEQEPRTVHKYLEEALSKTVAQMPFLAGTLIIREPDMQDTRRGRLEILVPALASDRAVPLRFQDLTAILDYDDLMADGLPDDSLDGKVLLPTGLIADLGTGAAVLVAQANFLEGGCFLSVGLHHSVGDGAAAVKMMQVWAQHCQQLQSPETAKSPPSVSPESLDRNILKQLWSADGDEPNESAYLEASDELWRFLGVDPVRDASKSLNGTSSSAAPPKTETSIFYMSGPSLSKLKLAGTKSDTTGVTANDVLMAFLWRSITKARFPPGDPIYAQDEAAILDTTFDGRANFSAACPPDYIGNVVLMNTTYLPLASVTSSLIGLSSIASEIRSSLNTISTAQVHSAMTLAASIPDCSHLTFPFATFAGTGLCITSTVNMPLFELNFGAAFDNEGKPESIRSPKSEFASICRRCVVLPRRTNGGFEILISLVEEEMDRLMADDEFTQYARFLAPGGKSYSFDSRGEGYGRGEGVATIIIKPLSDALRDGNNVRAVITASALNQDGKTPTITSPSQAAQEELIRTCYRDVGLNPQDTCYVEAHGTGTKAGDPVEARAIGSVFGKGRSAQNPLYVSSIKTNIGHLEAASGIAAVIKVALALEKGLIPPSINFETPNADIDMAHLKITVPRQLESWPAGQIRRASLNNFGYGGTNAHIIMDGFNPPSSLPVLENGHATNGVHKEVEGDCRVFTLSARDENAVKAMIINLKEYLSSQVPPDSAALAKNLAYTLGQHRSSFPWVAATSAQSLPKLIENLDAKKFIPTYSAKVPRLGFVFNGQGAQWYAMGRELVSVYPVFRASLKEADQCIKHFGAQWSLTDELMRDAKTTRVNEPMMSLTLCTAIQLCLVRLLVHWGIKPTAVTGHSSGEAAAAYAAGALDFQEALATSYFRGVLTARFQEKLQLRGGMLAVGLGREDVEPYLSKLSYGKAVLACVNSPSSVTISGDMEAIEELETMLLLRNIFARKLKVGAAYHSHHMEHQKGDYTAALQQYLKQQGSFNGILYSSPVTGELIQSAKQLGPENWVKNMVQPVLFAQSLRNMCAGLEKKAPEKFIDMIIEIGPHSALSGPIRQTLSLPDLKKLEISYGSCLERGNNAVQTMQKLVCSLLSKGYPVDLSKVNFPQNDSGLRVVCDMPSYPWNHSVSYWTESRLNREHRHRLHATHDLLGSLALGTNPMAPTWRHIIRPSEIPWVRDHIIQSDIVFPAAGCITMAIEAMHQLHPSDERTSGYLLKDITIMNALIIPDTPEGIEVQLSLRLVSGDLLDPQSQHEFQVDSIDHSGKWTKHCKGSISVQMKQSNKDPSAWSKKVLQTFEIEDRSKLDKFTKEASPDQVGKIFKSVGIEYGHLFNNLEAVRYGPNQAVTTLSIANVIATMPSGFQQDHILHPTTLDSIFQASYSSLLGSGSKLDRAMIPTSIKSLFVAQDMCKDVGHRYQAFVDLHSYNSRGFETSIATVDESKLSSNPVLTVAGLFCQSIGESLDNEKSSENSRICTTMHWDRSLSLMRTAALREMLVARADPSEITTVGELKRAAFYFIHDALTSLTEADVQNLDWHHKNMHAWMKVECEKAACNKLDPRSSKWIKASEGVKEMLFDKVSAKSVNGQMVSRIGKNLVRILRKEVAPLELMLEGKLLYDYYEKALRVPRSYEQISKVIKLFAHENPCAKILEIGGGTGGCTQPVLNAFSDDGSGKNPKFAHYDFTDISAGFFETAREKFSFWGDMISYKKLDIEADPVEQSFEAASYDLIIACQVLHATKAMRNTMANVRKLLRPGGRLIMIETTQDALDVFLIFGTLPGWWLSMYFIAHVNTLLNPSLGEEEERKSSPSLSIDMWDRVLQSTGFSGLDVEVHDCEDEDKYSHSLIISTAKEEDPLVLQYGLTVVHADTPPPELWMEDLRRSLETITHSAVSVETLNRADASGRFCVFIDNTDQSVLLQENSAMFQATQSLLTSAKGTLWVSFGGAMDCVRPESGVIAGLLRTLRFEDRTKRFVSLDLEPIHKPFSGAGTRAILDIFAKSFDGRERQGVMDFEYVQRDSGIYIPRFVDSRSDNDLICATAAKIVPEPQTFHTPGREIQMDIKTPGLLDSLVFREIPSTVEDLPEDFVEVEPKAFGLNFRDVMVAMGQLDSSTMGFECSGMITRVGPTTSHGLKVGDRVCALTRGNWATYNRLHWTNVSRIPDEMAFEVAASIPVIYVTAYYSLYEMARLEKHETILIHAAAGGVGQAAIALAQLSGAEIFATVGSEEKRNFLVETYGLSPDHIFFSRDASFAKSVMAATNGKGVDVILNSLSGQLLQETWKCIATFGRFVEIGKRDIQLNASLKMAPFTRATSFFAVDLIHLGREKGRLVNKILVDLMRLMDEKKIRPVNPIKVYPISETGRAFRVMQAGKHLGKIVIKASSDDIVNVLPEHAPIRFSSNCSYLLIGGLGGIGRSLAQFFVDHGAMNLILLSRSAESQSTKFPDFVANLERAGCTVALRDCDITHNQTLTRVIKQCQQNMPPIRGVIQGAMVLQDCVFDRMTFENWQAAVRPKVQGTLNLHHSLLDQPLDFFVMLSSLIGISGHASQANYAAGATFQDAFARYRTAQGLPAISIDLGWVKSVGYVAETKGVAERMARMGYSQLEEAKVLRILESAIRDPKRTQSASQIVTGIGPLEATTQHDIPWRLEARFAALNAQFGTSFDERSAGSKQQGKDGEGSKILKDSLRNAFTWAEVMDLVVGAITRKLSDMFMIPEAEIDSSLPTSEYGVDSLVAVELRNWLFAKAAAEMSIFDMLQSKSLIALAEKVATKSAYVREAGLVPAK</sequence>
<dbReference type="InterPro" id="IPR016039">
    <property type="entry name" value="Thiolase-like"/>
</dbReference>
<dbReference type="SUPFAM" id="SSF53901">
    <property type="entry name" value="Thiolase-like"/>
    <property type="match status" value="1"/>
</dbReference>
<dbReference type="PROSITE" id="PS00012">
    <property type="entry name" value="PHOSPHOPANTETHEINE"/>
    <property type="match status" value="1"/>
</dbReference>
<dbReference type="GO" id="GO:0031177">
    <property type="term" value="F:phosphopantetheine binding"/>
    <property type="evidence" value="ECO:0007669"/>
    <property type="project" value="InterPro"/>
</dbReference>
<keyword evidence="1" id="KW-0596">Phosphopantetheine</keyword>
<dbReference type="CDD" id="cd05195">
    <property type="entry name" value="enoyl_red"/>
    <property type="match status" value="1"/>
</dbReference>
<dbReference type="SUPFAM" id="SSF53335">
    <property type="entry name" value="S-adenosyl-L-methionine-dependent methyltransferases"/>
    <property type="match status" value="1"/>
</dbReference>
<proteinExistence type="predicted"/>
<dbReference type="InterPro" id="IPR001227">
    <property type="entry name" value="Ac_transferase_dom_sf"/>
</dbReference>
<dbReference type="InterPro" id="IPR020806">
    <property type="entry name" value="PKS_PP-bd"/>
</dbReference>
<keyword evidence="5" id="KW-0560">Oxidoreductase</keyword>
<dbReference type="InterPro" id="IPR009081">
    <property type="entry name" value="PP-bd_ACP"/>
</dbReference>
<dbReference type="SMART" id="SM00829">
    <property type="entry name" value="PKS_ER"/>
    <property type="match status" value="1"/>
</dbReference>
<dbReference type="InterPro" id="IPR020841">
    <property type="entry name" value="PKS_Beta-ketoAc_synthase_dom"/>
</dbReference>
<dbReference type="Pfam" id="PF02458">
    <property type="entry name" value="Transferase"/>
    <property type="match status" value="1"/>
</dbReference>
<dbReference type="Pfam" id="PF21089">
    <property type="entry name" value="PKS_DH_N"/>
    <property type="match status" value="1"/>
</dbReference>
<dbReference type="InterPro" id="IPR029063">
    <property type="entry name" value="SAM-dependent_MTases_sf"/>
</dbReference>
<dbReference type="Gene3D" id="3.40.47.10">
    <property type="match status" value="1"/>
</dbReference>